<dbReference type="EMBL" id="JAMQJZ010000016">
    <property type="protein sequence ID" value="MDC3422101.1"/>
    <property type="molecule type" value="Genomic_DNA"/>
</dbReference>
<reference evidence="1" key="1">
    <citation type="submission" date="2022-06" db="EMBL/GenBank/DDBJ databases">
        <title>Aquibacillus sp. a new bacterium isolated from soil saline samples.</title>
        <authorList>
            <person name="Galisteo C."/>
            <person name="De La Haba R."/>
            <person name="Sanchez-Porro C."/>
            <person name="Ventosa A."/>
        </authorList>
    </citation>
    <scope>NUCLEOTIDE SEQUENCE</scope>
    <source>
        <strain evidence="1">JCM 12387</strain>
    </source>
</reference>
<name>A0A9X3WR23_9BACI</name>
<dbReference type="AlphaFoldDB" id="A0A9X3WR23"/>
<sequence length="229" mass="26508">MKKYKTLLFDIDDTLLDFGAAEKLALQLLFEEHDYTLTPEMETHYKEINRGLWESFEEGKIEREEVLHTRFSNLFKAYGLEVDGVLLEKSYRNYLGQGNQLLEGALELISDLTQHYDLYIVTNGVSVTQRKRLRNSGLFPLFKDIFISDEIGYQKPLKEFFDHVFSSVPDFVAEETLIIGDSLNADIKGGQQAGLDTCWINPSKKHNHTGIRPTYEMERLEELYQILGK</sequence>
<dbReference type="SFLD" id="SFLDS00003">
    <property type="entry name" value="Haloacid_Dehalogenase"/>
    <property type="match status" value="1"/>
</dbReference>
<gene>
    <name evidence="1" type="ORF">NC661_17210</name>
</gene>
<comment type="caution">
    <text evidence="1">The sequence shown here is derived from an EMBL/GenBank/DDBJ whole genome shotgun (WGS) entry which is preliminary data.</text>
</comment>
<dbReference type="NCBIfam" id="TIGR02254">
    <property type="entry name" value="YjjG_YfnB"/>
    <property type="match status" value="1"/>
</dbReference>
<dbReference type="SUPFAM" id="SSF56784">
    <property type="entry name" value="HAD-like"/>
    <property type="match status" value="1"/>
</dbReference>
<dbReference type="RefSeq" id="WP_259869314.1">
    <property type="nucleotide sequence ID" value="NZ_JAMQJZ010000016.1"/>
</dbReference>
<dbReference type="GO" id="GO:0008253">
    <property type="term" value="F:5'-nucleotidase activity"/>
    <property type="evidence" value="ECO:0007669"/>
    <property type="project" value="InterPro"/>
</dbReference>
<dbReference type="InterPro" id="IPR052550">
    <property type="entry name" value="Pyrimidine_5'-ntase_YjjG"/>
</dbReference>
<dbReference type="PANTHER" id="PTHR47478">
    <property type="match status" value="1"/>
</dbReference>
<protein>
    <submittedName>
        <fullName evidence="1">YjjG family noncanonical pyrimidine nucleotidase</fullName>
    </submittedName>
</protein>
<dbReference type="Gene3D" id="1.10.150.240">
    <property type="entry name" value="Putative phosphatase, domain 2"/>
    <property type="match status" value="1"/>
</dbReference>
<dbReference type="InterPro" id="IPR036412">
    <property type="entry name" value="HAD-like_sf"/>
</dbReference>
<dbReference type="InterPro" id="IPR023198">
    <property type="entry name" value="PGP-like_dom2"/>
</dbReference>
<dbReference type="SFLD" id="SFLDG01129">
    <property type="entry name" value="C1.5:_HAD__Beta-PGM__Phosphata"/>
    <property type="match status" value="1"/>
</dbReference>
<dbReference type="InterPro" id="IPR023214">
    <property type="entry name" value="HAD_sf"/>
</dbReference>
<accession>A0A9X3WR23</accession>
<dbReference type="Proteomes" id="UP001145072">
    <property type="component" value="Unassembled WGS sequence"/>
</dbReference>
<keyword evidence="2" id="KW-1185">Reference proteome</keyword>
<evidence type="ECO:0000313" key="1">
    <source>
        <dbReference type="EMBL" id="MDC3422101.1"/>
    </source>
</evidence>
<dbReference type="SFLD" id="SFLDG01135">
    <property type="entry name" value="C1.5.6:_HAD__Beta-PGM__Phospha"/>
    <property type="match status" value="1"/>
</dbReference>
<dbReference type="InterPro" id="IPR006439">
    <property type="entry name" value="HAD-SF_hydro_IA"/>
</dbReference>
<dbReference type="NCBIfam" id="TIGR01549">
    <property type="entry name" value="HAD-SF-IA-v1"/>
    <property type="match status" value="1"/>
</dbReference>
<organism evidence="1 2">
    <name type="scientific">Aquibacillus koreensis</name>
    <dbReference type="NCBI Taxonomy" id="279446"/>
    <lineage>
        <taxon>Bacteria</taxon>
        <taxon>Bacillati</taxon>
        <taxon>Bacillota</taxon>
        <taxon>Bacilli</taxon>
        <taxon>Bacillales</taxon>
        <taxon>Bacillaceae</taxon>
        <taxon>Aquibacillus</taxon>
    </lineage>
</organism>
<dbReference type="InterPro" id="IPR011951">
    <property type="entry name" value="HAD-SF_hydro_IA_YjjG/PynA"/>
</dbReference>
<proteinExistence type="predicted"/>
<evidence type="ECO:0000313" key="2">
    <source>
        <dbReference type="Proteomes" id="UP001145072"/>
    </source>
</evidence>
<dbReference type="CDD" id="cd04305">
    <property type="entry name" value="HAD_Neu5Ac-Pase_like"/>
    <property type="match status" value="1"/>
</dbReference>
<dbReference type="PANTHER" id="PTHR47478:SF1">
    <property type="entry name" value="PYRIMIDINE 5'-NUCLEOTIDASE YJJG"/>
    <property type="match status" value="1"/>
</dbReference>
<dbReference type="Pfam" id="PF00702">
    <property type="entry name" value="Hydrolase"/>
    <property type="match status" value="1"/>
</dbReference>
<dbReference type="Gene3D" id="3.40.50.1000">
    <property type="entry name" value="HAD superfamily/HAD-like"/>
    <property type="match status" value="1"/>
</dbReference>